<dbReference type="PROSITE" id="PS50081">
    <property type="entry name" value="ZF_DAG_PE_2"/>
    <property type="match status" value="1"/>
</dbReference>
<keyword evidence="5" id="KW-0479">Metal-binding</keyword>
<feature type="coiled-coil region" evidence="15">
    <location>
        <begin position="899"/>
        <end position="1038"/>
    </location>
</feature>
<dbReference type="Pfam" id="PF00433">
    <property type="entry name" value="Pkinase_C"/>
    <property type="match status" value="1"/>
</dbReference>
<dbReference type="Gene3D" id="3.30.60.20">
    <property type="match status" value="1"/>
</dbReference>
<reference evidence="23" key="1">
    <citation type="submission" date="2025-08" db="UniProtKB">
        <authorList>
            <consortium name="RefSeq"/>
        </authorList>
    </citation>
    <scope>IDENTIFICATION</scope>
    <source>
        <tissue evidence="23">Muscle</tissue>
    </source>
</reference>
<dbReference type="SUPFAM" id="SSF57889">
    <property type="entry name" value="Cysteine-rich domain"/>
    <property type="match status" value="1"/>
</dbReference>
<keyword evidence="7" id="KW-0863">Zinc-finger</keyword>
<keyword evidence="22" id="KW-1185">Reference proteome</keyword>
<keyword evidence="9" id="KW-0862">Zinc</keyword>
<dbReference type="InterPro" id="IPR050839">
    <property type="entry name" value="Rho-assoc_Ser/Thr_Kinase"/>
</dbReference>
<comment type="catalytic activity">
    <reaction evidence="12">
        <text>L-threonyl-[protein] + ATP = O-phospho-L-threonyl-[protein] + ADP + H(+)</text>
        <dbReference type="Rhea" id="RHEA:46608"/>
        <dbReference type="Rhea" id="RHEA-COMP:11060"/>
        <dbReference type="Rhea" id="RHEA-COMP:11605"/>
        <dbReference type="ChEBI" id="CHEBI:15378"/>
        <dbReference type="ChEBI" id="CHEBI:30013"/>
        <dbReference type="ChEBI" id="CHEBI:30616"/>
        <dbReference type="ChEBI" id="CHEBI:61977"/>
        <dbReference type="ChEBI" id="CHEBI:456216"/>
        <dbReference type="EC" id="2.7.11.1"/>
    </reaction>
</comment>
<feature type="domain" description="Protein kinase" evidence="18">
    <location>
        <begin position="84"/>
        <end position="349"/>
    </location>
</feature>
<feature type="coiled-coil region" evidence="15">
    <location>
        <begin position="843"/>
        <end position="870"/>
    </location>
</feature>
<evidence type="ECO:0000256" key="1">
    <source>
        <dbReference type="ARBA" id="ARBA00012513"/>
    </source>
</evidence>
<evidence type="ECO:0000256" key="3">
    <source>
        <dbReference type="ARBA" id="ARBA00022553"/>
    </source>
</evidence>
<dbReference type="PANTHER" id="PTHR22988:SF71">
    <property type="entry name" value="CITRON RHO-INTERACTING KINASE"/>
    <property type="match status" value="1"/>
</dbReference>
<evidence type="ECO:0000256" key="4">
    <source>
        <dbReference type="ARBA" id="ARBA00022679"/>
    </source>
</evidence>
<dbReference type="PROSITE" id="PS50003">
    <property type="entry name" value="PH_DOMAIN"/>
    <property type="match status" value="1"/>
</dbReference>
<dbReference type="Gene3D" id="3.30.200.20">
    <property type="entry name" value="Phosphorylase Kinase, domain 1"/>
    <property type="match status" value="1"/>
</dbReference>
<evidence type="ECO:0000256" key="5">
    <source>
        <dbReference type="ARBA" id="ARBA00022723"/>
    </source>
</evidence>
<dbReference type="CDD" id="cd20814">
    <property type="entry name" value="CRIK"/>
    <property type="match status" value="1"/>
</dbReference>
<feature type="coiled-coil region" evidence="15">
    <location>
        <begin position="464"/>
        <end position="558"/>
    </location>
</feature>
<evidence type="ECO:0000259" key="20">
    <source>
        <dbReference type="PROSITE" id="PS50219"/>
    </source>
</evidence>
<gene>
    <name evidence="23" type="primary">LOC106465697</name>
</gene>
<feature type="domain" description="Phorbol-ester/DAG-type" evidence="19">
    <location>
        <begin position="1328"/>
        <end position="1377"/>
    </location>
</feature>
<dbReference type="PROSITE" id="PS00108">
    <property type="entry name" value="PROTEIN_KINASE_ST"/>
    <property type="match status" value="1"/>
</dbReference>
<dbReference type="SUPFAM" id="SSF50729">
    <property type="entry name" value="PH domain-like"/>
    <property type="match status" value="1"/>
</dbReference>
<comment type="catalytic activity">
    <reaction evidence="13">
        <text>L-seryl-[protein] + ATP = O-phospho-L-seryl-[protein] + ADP + H(+)</text>
        <dbReference type="Rhea" id="RHEA:17989"/>
        <dbReference type="Rhea" id="RHEA-COMP:9863"/>
        <dbReference type="Rhea" id="RHEA-COMP:11604"/>
        <dbReference type="ChEBI" id="CHEBI:15378"/>
        <dbReference type="ChEBI" id="CHEBI:29999"/>
        <dbReference type="ChEBI" id="CHEBI:30616"/>
        <dbReference type="ChEBI" id="CHEBI:83421"/>
        <dbReference type="ChEBI" id="CHEBI:456216"/>
        <dbReference type="EC" id="2.7.11.1"/>
    </reaction>
</comment>
<feature type="coiled-coil region" evidence="15">
    <location>
        <begin position="1078"/>
        <end position="1200"/>
    </location>
</feature>
<feature type="coiled-coil region" evidence="15">
    <location>
        <begin position="1228"/>
        <end position="1255"/>
    </location>
</feature>
<keyword evidence="3" id="KW-0597">Phosphoprotein</keyword>
<evidence type="ECO:0000313" key="22">
    <source>
        <dbReference type="Proteomes" id="UP000694941"/>
    </source>
</evidence>
<dbReference type="InterPro" id="IPR001849">
    <property type="entry name" value="PH_domain"/>
</dbReference>
<keyword evidence="2" id="KW-0723">Serine/threonine-protein kinase</keyword>
<evidence type="ECO:0000256" key="6">
    <source>
        <dbReference type="ARBA" id="ARBA00022741"/>
    </source>
</evidence>
<feature type="region of interest" description="Disordered" evidence="16">
    <location>
        <begin position="1881"/>
        <end position="1925"/>
    </location>
</feature>
<feature type="binding site" evidence="14">
    <location>
        <position position="113"/>
    </location>
    <ligand>
        <name>ATP</name>
        <dbReference type="ChEBI" id="CHEBI:30616"/>
    </ligand>
</feature>
<sequence length="1925" mass="220353">MEKPTETIASRSTKLNQLILRRSNLCIPHCHLMNREVLLDAFVTLYDICNNEQMRKDKQISSFVEKFRENIQELRLLRVNVADFEMKKIIGRGHFGEVQVVREKQTGDVYAMKVLSKAEILSQQNIAFYEEERDIMVKAASSWITRLQYAFQDHLNLYLVMEFHPGGDLLSLLDCHDSLLPESMAKFYLTELVLAIYSLHTMGYVHRDIKPDNILIDRTGHIKLADFGSAAKLNEHNTVTSRMPVGTPDYIAPEVLLAMNGGPSGNTVYGTECDWWSLGIVAYEMLFGTTPFTDDKVVVTYSNIMNFKKSLTFPDEPEISAQAIDLIKKLLQEASLRLGYNQIYEHEFFVDVDWNNMFQTVPPFVPHVSSQDDTSNFDEFEHEVSRPSTVGLRNKKEFTGENLPFIGFTYTNHLTSQSERISGLEGSFYSHGKFVITEDSKELQLLQQKVCFLESKELEHQEETKLLTLKLQEKEKLCQDLKEERDSLQKDVVQLEFEIESVKRLLEVQRLDRTITENKAMELMKGFKEKSKLQENLMEEIKKALEEEKNKNRNLEDKLCCCQEEMKGKILEIKEIQLETGQLKEQIKMVDTNKQDLEKDFAAVQETLEGFQEKLELERKARAEAQEQIVGLKNVIVHLESDWTTKEGLMQQLGQGEGAAVVLTAEVTNLDPGEEEMEKLQNELEEEKNLKSKLELQISQLENELKTAKNGNEKKNKEWRFKEKKFYKRIQKLEEELQYSKSMKFKLEKDLQNMERKENELNSIVIKLQKSVTSLEESVEKLESQKDHFDKIAPSTQSQAVECPKPNSSDLKQENAFLTTKIKQMTSQLELLHETVVKERACQIELREQLKEKEDELSEIKKAIQISQCEAEQAEGIASTLHDSNHQLCEKSTILEKEKSKWEELRKSYKEKITELETNLQNKQETLDEHQNANELLKDEVNIKEREKERAVKECNDTKQELVEEKKKIKTLEVNISLLKLTCTSLEDQLKDYDVVTDTQEEKIAQLEKEKATIKKDIQSFEEEVKNMELLVSRERKARLESEHKLLDLEEEGEISQAIQEEKLNTVQEKLTYQQKINTHLTEQLLQLERQLATQSQSLRQLLQKVTSLEEDNIQVKEEAAKHITQLSSLKTSNLKLTQSLEKALEKGDRSKEQIEELYNTQEATEVSHAHEKVKLQETIAQQTKLIDFLQTKVEGLEKKKKCFFGIRFKEVGSSTNPVYWREFKGAYDREKSKCRRLQEQLEKSRAEVMACRTDIVRISKNCGEVQNTNLLSRTPTSPKSHAVLSTLAHSSGSNMNNSTDNLSTFITKESASVFEKPQGQCLSHNVPHQFQEILTMRGTKCAACLDSIHFGRNASRCYECGMICHIKCSTSLPSTCTLPFGCIQHFIDSLDKNGNKSQNQPSTKVIFAEDISIKTVNPIQGWVKISRNGKQGWEKHYLWLENTTLYFFDKENVQDASASDSIDLCPIDGEVLVTSAVSATELIGTAKTDLHYILKLEYFPNTSFRPPRCLYIMVQSFSEKQMWVSAMESVLKKNEMTKDDKLLENSILHLEGENILDINITCHLNDNLLLVGAMEGLYVVDVLAEPSYSLQKKIDHIPSVYQISVLKTLNTVLLISGEERTLRMLELPTLNRWIKGDKITVTEEMTALQPVSDIEACHLFGTSEDATSLCAAASTTVFLLRWNVDLHTFCLWKEVITAEPCSCMHLTRNSVIFGADKFFKVDLKDHSVEEFLDVSDSSLAFLVYGASQLCSFPVAIFQATSDEYLLCFHELGVFVDCYGRRTRERDMKWTRLPLAFAYRAPYLFVTHFNSVEAVEIIPQQSTKEGARTLFEVASPHYLGPGMFIGSVYISSFHDNQMEILSIQGKLAAVCEQDITATLESNLSDTSSSSEESTGTEFSSPPSVMQSLETNLSELTEASSSTSIN</sequence>
<evidence type="ECO:0000256" key="10">
    <source>
        <dbReference type="ARBA" id="ARBA00022840"/>
    </source>
</evidence>
<evidence type="ECO:0000259" key="19">
    <source>
        <dbReference type="PROSITE" id="PS50081"/>
    </source>
</evidence>
<evidence type="ECO:0000256" key="13">
    <source>
        <dbReference type="ARBA" id="ARBA00048679"/>
    </source>
</evidence>
<dbReference type="PANTHER" id="PTHR22988">
    <property type="entry name" value="MYOTONIC DYSTROPHY S/T KINASE-RELATED"/>
    <property type="match status" value="1"/>
</dbReference>
<organism evidence="22 23">
    <name type="scientific">Limulus polyphemus</name>
    <name type="common">Atlantic horseshoe crab</name>
    <dbReference type="NCBI Taxonomy" id="6850"/>
    <lineage>
        <taxon>Eukaryota</taxon>
        <taxon>Metazoa</taxon>
        <taxon>Ecdysozoa</taxon>
        <taxon>Arthropoda</taxon>
        <taxon>Chelicerata</taxon>
        <taxon>Merostomata</taxon>
        <taxon>Xiphosura</taxon>
        <taxon>Limulidae</taxon>
        <taxon>Limulus</taxon>
    </lineage>
</organism>
<dbReference type="PROSITE" id="PS50011">
    <property type="entry name" value="PROTEIN_KINASE_DOM"/>
    <property type="match status" value="1"/>
</dbReference>
<keyword evidence="4" id="KW-0808">Transferase</keyword>
<dbReference type="EC" id="2.7.11.1" evidence="1"/>
<dbReference type="RefSeq" id="XP_022249330.1">
    <property type="nucleotide sequence ID" value="XM_022393622.1"/>
</dbReference>
<feature type="coiled-coil region" evidence="15">
    <location>
        <begin position="670"/>
        <end position="785"/>
    </location>
</feature>
<feature type="domain" description="PH" evidence="17">
    <location>
        <begin position="1417"/>
        <end position="1533"/>
    </location>
</feature>
<dbReference type="Pfam" id="PF00780">
    <property type="entry name" value="CNH"/>
    <property type="match status" value="1"/>
</dbReference>
<evidence type="ECO:0000259" key="18">
    <source>
        <dbReference type="PROSITE" id="PS50011"/>
    </source>
</evidence>
<dbReference type="PROSITE" id="PS51285">
    <property type="entry name" value="AGC_KINASE_CTER"/>
    <property type="match status" value="1"/>
</dbReference>
<dbReference type="Gene3D" id="1.10.510.10">
    <property type="entry name" value="Transferase(Phosphotransferase) domain 1"/>
    <property type="match status" value="1"/>
</dbReference>
<feature type="coiled-coil region" evidence="15">
    <location>
        <begin position="594"/>
        <end position="642"/>
    </location>
</feature>
<evidence type="ECO:0000256" key="2">
    <source>
        <dbReference type="ARBA" id="ARBA00022527"/>
    </source>
</evidence>
<dbReference type="CDD" id="cd05601">
    <property type="entry name" value="STKc_CRIK"/>
    <property type="match status" value="1"/>
</dbReference>
<dbReference type="SMART" id="SM00036">
    <property type="entry name" value="CNH"/>
    <property type="match status" value="1"/>
</dbReference>
<dbReference type="Gene3D" id="2.30.29.30">
    <property type="entry name" value="Pleckstrin-homology domain (PH domain)/Phosphotyrosine-binding domain (PTB)"/>
    <property type="match status" value="1"/>
</dbReference>
<dbReference type="InterPro" id="IPR017892">
    <property type="entry name" value="Pkinase_C"/>
</dbReference>
<dbReference type="SMART" id="SM00109">
    <property type="entry name" value="C1"/>
    <property type="match status" value="1"/>
</dbReference>
<name>A0ABM1T0C4_LIMPO</name>
<dbReference type="PROSITE" id="PS00479">
    <property type="entry name" value="ZF_DAG_PE_1"/>
    <property type="match status" value="1"/>
</dbReference>
<evidence type="ECO:0000259" key="21">
    <source>
        <dbReference type="PROSITE" id="PS51285"/>
    </source>
</evidence>
<dbReference type="SMART" id="SM00220">
    <property type="entry name" value="S_TKc"/>
    <property type="match status" value="1"/>
</dbReference>
<dbReference type="InterPro" id="IPR037708">
    <property type="entry name" value="CRIK_dom"/>
</dbReference>
<evidence type="ECO:0000256" key="14">
    <source>
        <dbReference type="PROSITE-ProRule" id="PRU10141"/>
    </source>
</evidence>
<dbReference type="SMART" id="SM00233">
    <property type="entry name" value="PH"/>
    <property type="match status" value="1"/>
</dbReference>
<dbReference type="Pfam" id="PF00130">
    <property type="entry name" value="C1_1"/>
    <property type="match status" value="1"/>
</dbReference>
<keyword evidence="6 14" id="KW-0547">Nucleotide-binding</keyword>
<protein>
    <recommendedName>
        <fullName evidence="1">non-specific serine/threonine protein kinase</fullName>
        <ecNumber evidence="1">2.7.11.1</ecNumber>
    </recommendedName>
</protein>
<dbReference type="PROSITE" id="PS50219">
    <property type="entry name" value="CNH"/>
    <property type="match status" value="1"/>
</dbReference>
<keyword evidence="10 14" id="KW-0067">ATP-binding</keyword>
<evidence type="ECO:0000256" key="16">
    <source>
        <dbReference type="SAM" id="MobiDB-lite"/>
    </source>
</evidence>
<feature type="domain" description="AGC-kinase C-terminal" evidence="21">
    <location>
        <begin position="350"/>
        <end position="420"/>
    </location>
</feature>
<dbReference type="InterPro" id="IPR008271">
    <property type="entry name" value="Ser/Thr_kinase_AS"/>
</dbReference>
<dbReference type="Pfam" id="PF00169">
    <property type="entry name" value="PH"/>
    <property type="match status" value="1"/>
</dbReference>
<dbReference type="SUPFAM" id="SSF56112">
    <property type="entry name" value="Protein kinase-like (PK-like)"/>
    <property type="match status" value="1"/>
</dbReference>
<dbReference type="InterPro" id="IPR002219">
    <property type="entry name" value="PKC_DAG/PE"/>
</dbReference>
<evidence type="ECO:0000313" key="23">
    <source>
        <dbReference type="RefSeq" id="XP_022249330.1"/>
    </source>
</evidence>
<evidence type="ECO:0000256" key="7">
    <source>
        <dbReference type="ARBA" id="ARBA00022771"/>
    </source>
</evidence>
<dbReference type="Proteomes" id="UP000694941">
    <property type="component" value="Unplaced"/>
</dbReference>
<dbReference type="InterPro" id="IPR000719">
    <property type="entry name" value="Prot_kinase_dom"/>
</dbReference>
<dbReference type="PROSITE" id="PS00107">
    <property type="entry name" value="PROTEIN_KINASE_ATP"/>
    <property type="match status" value="1"/>
</dbReference>
<keyword evidence="8" id="KW-0418">Kinase</keyword>
<accession>A0ABM1T0C4</accession>
<keyword evidence="11 15" id="KW-0175">Coiled coil</keyword>
<dbReference type="GeneID" id="106465697"/>
<dbReference type="InterPro" id="IPR001180">
    <property type="entry name" value="CNH_dom"/>
</dbReference>
<proteinExistence type="predicted"/>
<evidence type="ECO:0000256" key="9">
    <source>
        <dbReference type="ARBA" id="ARBA00022833"/>
    </source>
</evidence>
<dbReference type="InterPro" id="IPR011009">
    <property type="entry name" value="Kinase-like_dom_sf"/>
</dbReference>
<evidence type="ECO:0000256" key="8">
    <source>
        <dbReference type="ARBA" id="ARBA00022777"/>
    </source>
</evidence>
<feature type="domain" description="CNH" evidence="20">
    <location>
        <begin position="1556"/>
        <end position="1844"/>
    </location>
</feature>
<evidence type="ECO:0000256" key="11">
    <source>
        <dbReference type="ARBA" id="ARBA00023054"/>
    </source>
</evidence>
<evidence type="ECO:0000256" key="12">
    <source>
        <dbReference type="ARBA" id="ARBA00047899"/>
    </source>
</evidence>
<evidence type="ECO:0000256" key="15">
    <source>
        <dbReference type="SAM" id="Coils"/>
    </source>
</evidence>
<dbReference type="Pfam" id="PF00069">
    <property type="entry name" value="Pkinase"/>
    <property type="match status" value="1"/>
</dbReference>
<dbReference type="SMART" id="SM00133">
    <property type="entry name" value="S_TK_X"/>
    <property type="match status" value="1"/>
</dbReference>
<evidence type="ECO:0000259" key="17">
    <source>
        <dbReference type="PROSITE" id="PS50003"/>
    </source>
</evidence>
<dbReference type="InterPro" id="IPR000961">
    <property type="entry name" value="AGC-kinase_C"/>
</dbReference>
<dbReference type="InterPro" id="IPR017441">
    <property type="entry name" value="Protein_kinase_ATP_BS"/>
</dbReference>
<dbReference type="InterPro" id="IPR046349">
    <property type="entry name" value="C1-like_sf"/>
</dbReference>
<dbReference type="InterPro" id="IPR011993">
    <property type="entry name" value="PH-like_dom_sf"/>
</dbReference>